<evidence type="ECO:0000256" key="3">
    <source>
        <dbReference type="ARBA" id="ARBA00022448"/>
    </source>
</evidence>
<comment type="caution">
    <text evidence="8">The sequence shown here is derived from an EMBL/GenBank/DDBJ whole genome shotgun (WGS) entry which is preliminary data.</text>
</comment>
<evidence type="ECO:0000313" key="8">
    <source>
        <dbReference type="EMBL" id="NAW50894.1"/>
    </source>
</evidence>
<evidence type="ECO:0000256" key="1">
    <source>
        <dbReference type="ARBA" id="ARBA00004196"/>
    </source>
</evidence>
<gene>
    <name evidence="8" type="ORF">GNY06_05735</name>
</gene>
<keyword evidence="4" id="KW-0472">Membrane</keyword>
<comment type="similarity">
    <text evidence="2">Belongs to the membrane fusion protein (MFP) (TC 8.A.1) family.</text>
</comment>
<keyword evidence="4" id="KW-1133">Transmembrane helix</keyword>
<dbReference type="PANTHER" id="PTHR30469">
    <property type="entry name" value="MULTIDRUG RESISTANCE PROTEIN MDTA"/>
    <property type="match status" value="1"/>
</dbReference>
<evidence type="ECO:0000259" key="6">
    <source>
        <dbReference type="Pfam" id="PF25954"/>
    </source>
</evidence>
<evidence type="ECO:0000256" key="2">
    <source>
        <dbReference type="ARBA" id="ARBA00009477"/>
    </source>
</evidence>
<dbReference type="InterPro" id="IPR006143">
    <property type="entry name" value="RND_pump_MFP"/>
</dbReference>
<dbReference type="Gene3D" id="2.40.420.20">
    <property type="match status" value="1"/>
</dbReference>
<dbReference type="Gene3D" id="1.10.287.470">
    <property type="entry name" value="Helix hairpin bin"/>
    <property type="match status" value="1"/>
</dbReference>
<name>A0A845PSW2_9FLAO</name>
<comment type="subcellular location">
    <subcellularLocation>
        <location evidence="1">Cell envelope</location>
    </subcellularLocation>
</comment>
<dbReference type="NCBIfam" id="TIGR01730">
    <property type="entry name" value="RND_mfp"/>
    <property type="match status" value="1"/>
</dbReference>
<dbReference type="Gene3D" id="2.40.50.100">
    <property type="match status" value="1"/>
</dbReference>
<dbReference type="InterPro" id="IPR058625">
    <property type="entry name" value="MdtA-like_BSH"/>
</dbReference>
<feature type="domain" description="CusB-like beta-barrel" evidence="6">
    <location>
        <begin position="205"/>
        <end position="278"/>
    </location>
</feature>
<keyword evidence="9" id="KW-1185">Reference proteome</keyword>
<dbReference type="GO" id="GO:0015562">
    <property type="term" value="F:efflux transmembrane transporter activity"/>
    <property type="evidence" value="ECO:0007669"/>
    <property type="project" value="TreeGrafter"/>
</dbReference>
<dbReference type="AlphaFoldDB" id="A0A845PSW2"/>
<dbReference type="Proteomes" id="UP000553459">
    <property type="component" value="Unassembled WGS sequence"/>
</dbReference>
<keyword evidence="4" id="KW-0812">Transmembrane</keyword>
<evidence type="ECO:0000313" key="9">
    <source>
        <dbReference type="Proteomes" id="UP000553459"/>
    </source>
</evidence>
<evidence type="ECO:0000259" key="5">
    <source>
        <dbReference type="Pfam" id="PF25917"/>
    </source>
</evidence>
<dbReference type="EMBL" id="JAAABJ010000475">
    <property type="protein sequence ID" value="NAW50894.1"/>
    <property type="molecule type" value="Genomic_DNA"/>
</dbReference>
<keyword evidence="3" id="KW-0813">Transport</keyword>
<dbReference type="InterPro" id="IPR058792">
    <property type="entry name" value="Beta-barrel_RND_2"/>
</dbReference>
<sequence>MKIGKTILYMLIAAGLLGGGAYIINQNQKKTHQKTAIIASRNASVPVNITTVDFEHLNIDYSSNGIFAPWQSLSLSSEISGRIVRVLAKEGDFVRVGQTLATIKKEALEVDYSNASATYQNAVADNQRYENAYKTGGVTKQQLDQSRLQLKNAKNALEQAHIKVGDTNVKASISGYINKKYIEPGSMVSPGASLFDIVNVSQLKLQVSVNEREVSTLKIGDQVKVKASVYPDKDFYGRVSFIAPLANSSLNFPVEISVDNNANHLLRAGMYGTAVFSRKDTGVQHAYMVIPKDAFVNGVSSNKVFVVQKDNSVKLTSVVSGRVFGDKIEIISGLNSGDRVVISGQINLNDGTLVSIIK</sequence>
<dbReference type="SUPFAM" id="SSF111369">
    <property type="entry name" value="HlyD-like secretion proteins"/>
    <property type="match status" value="1"/>
</dbReference>
<feature type="transmembrane region" description="Helical" evidence="4">
    <location>
        <begin position="6"/>
        <end position="24"/>
    </location>
</feature>
<reference evidence="8 9" key="1">
    <citation type="submission" date="2019-11" db="EMBL/GenBank/DDBJ databases">
        <title>Characterization of Elizabethkingia argenteiflava sp. nov., isolated from inner surface of Soybean Pods.</title>
        <authorList>
            <person name="Mo S."/>
        </authorList>
    </citation>
    <scope>NUCLEOTIDE SEQUENCE [LARGE SCALE GENOMIC DNA]</scope>
    <source>
        <strain evidence="8 9">YB22</strain>
    </source>
</reference>
<dbReference type="InterPro" id="IPR058627">
    <property type="entry name" value="MdtA-like_C"/>
</dbReference>
<feature type="domain" description="Multidrug resistance protein MdtA-like barrel-sandwich hybrid" evidence="5">
    <location>
        <begin position="74"/>
        <end position="198"/>
    </location>
</feature>
<dbReference type="Pfam" id="PF25917">
    <property type="entry name" value="BSH_RND"/>
    <property type="match status" value="1"/>
</dbReference>
<feature type="domain" description="Multidrug resistance protein MdtA-like C-terminal permuted SH3" evidence="7">
    <location>
        <begin position="289"/>
        <end position="344"/>
    </location>
</feature>
<organism evidence="8 9">
    <name type="scientific">Elizabethkingia argenteiflava</name>
    <dbReference type="NCBI Taxonomy" id="2681556"/>
    <lineage>
        <taxon>Bacteria</taxon>
        <taxon>Pseudomonadati</taxon>
        <taxon>Bacteroidota</taxon>
        <taxon>Flavobacteriia</taxon>
        <taxon>Flavobacteriales</taxon>
        <taxon>Weeksellaceae</taxon>
        <taxon>Elizabethkingia</taxon>
    </lineage>
</organism>
<dbReference type="RefSeq" id="WP_166519192.1">
    <property type="nucleotide sequence ID" value="NZ_JAAABJ010000475.1"/>
</dbReference>
<dbReference type="Pfam" id="PF25967">
    <property type="entry name" value="RND-MFP_C"/>
    <property type="match status" value="1"/>
</dbReference>
<proteinExistence type="inferred from homology"/>
<dbReference type="PANTHER" id="PTHR30469:SF15">
    <property type="entry name" value="HLYD FAMILY OF SECRETION PROTEINS"/>
    <property type="match status" value="1"/>
</dbReference>
<dbReference type="Gene3D" id="2.40.30.170">
    <property type="match status" value="1"/>
</dbReference>
<dbReference type="Pfam" id="PF25954">
    <property type="entry name" value="Beta-barrel_RND_2"/>
    <property type="match status" value="1"/>
</dbReference>
<accession>A0A845PSW2</accession>
<evidence type="ECO:0000259" key="7">
    <source>
        <dbReference type="Pfam" id="PF25967"/>
    </source>
</evidence>
<evidence type="ECO:0000256" key="4">
    <source>
        <dbReference type="SAM" id="Phobius"/>
    </source>
</evidence>
<protein>
    <submittedName>
        <fullName evidence="8">Efflux RND transporter periplasmic adaptor subunit</fullName>
    </submittedName>
</protein>
<dbReference type="GO" id="GO:1990281">
    <property type="term" value="C:efflux pump complex"/>
    <property type="evidence" value="ECO:0007669"/>
    <property type="project" value="TreeGrafter"/>
</dbReference>